<feature type="transmembrane region" description="Helical" evidence="1">
    <location>
        <begin position="50"/>
        <end position="70"/>
    </location>
</feature>
<organism evidence="2 3">
    <name type="scientific">Halarchaeum salinum</name>
    <dbReference type="NCBI Taxonomy" id="489912"/>
    <lineage>
        <taxon>Archaea</taxon>
        <taxon>Methanobacteriati</taxon>
        <taxon>Methanobacteriota</taxon>
        <taxon>Stenosarchaea group</taxon>
        <taxon>Halobacteria</taxon>
        <taxon>Halobacteriales</taxon>
        <taxon>Halobacteriaceae</taxon>
    </lineage>
</organism>
<evidence type="ECO:0000313" key="3">
    <source>
        <dbReference type="Proteomes" id="UP001500837"/>
    </source>
</evidence>
<gene>
    <name evidence="2" type="ORF">GCM10009066_19400</name>
</gene>
<keyword evidence="1" id="KW-0472">Membrane</keyword>
<keyword evidence="1" id="KW-0812">Transmembrane</keyword>
<evidence type="ECO:0000256" key="1">
    <source>
        <dbReference type="SAM" id="Phobius"/>
    </source>
</evidence>
<comment type="caution">
    <text evidence="2">The sequence shown here is derived from an EMBL/GenBank/DDBJ whole genome shotgun (WGS) entry which is preliminary data.</text>
</comment>
<dbReference type="Proteomes" id="UP001500837">
    <property type="component" value="Unassembled WGS sequence"/>
</dbReference>
<keyword evidence="3" id="KW-1185">Reference proteome</keyword>
<keyword evidence="1" id="KW-1133">Transmembrane helix</keyword>
<evidence type="ECO:0000313" key="2">
    <source>
        <dbReference type="EMBL" id="GAA0305647.1"/>
    </source>
</evidence>
<accession>A0AAV3S920</accession>
<dbReference type="AlphaFoldDB" id="A0AAV3S920"/>
<protein>
    <submittedName>
        <fullName evidence="2">Uncharacterized protein</fullName>
    </submittedName>
</protein>
<name>A0AAV3S920_9EURY</name>
<dbReference type="EMBL" id="BAAABL010000058">
    <property type="protein sequence ID" value="GAA0305647.1"/>
    <property type="molecule type" value="Genomic_DNA"/>
</dbReference>
<reference evidence="2 3" key="1">
    <citation type="journal article" date="2019" name="Int. J. Syst. Evol. Microbiol.">
        <title>The Global Catalogue of Microorganisms (GCM) 10K type strain sequencing project: providing services to taxonomists for standard genome sequencing and annotation.</title>
        <authorList>
            <consortium name="The Broad Institute Genomics Platform"/>
            <consortium name="The Broad Institute Genome Sequencing Center for Infectious Disease"/>
            <person name="Wu L."/>
            <person name="Ma J."/>
        </authorList>
    </citation>
    <scope>NUCLEOTIDE SEQUENCE [LARGE SCALE GENOMIC DNA]</scope>
    <source>
        <strain evidence="2 3">JCM 16330</strain>
    </source>
</reference>
<proteinExistence type="predicted"/>
<sequence>MPMTENQFVAGFASALLLVCAFVLLSQVATWFAVHPQPKALVHYLTAPRFSILEIFNGLVLLVGFGIVLIKMPRL</sequence>